<feature type="non-terminal residue" evidence="3">
    <location>
        <position position="1"/>
    </location>
</feature>
<evidence type="ECO:0000259" key="2">
    <source>
        <dbReference type="Pfam" id="PF03372"/>
    </source>
</evidence>
<proteinExistence type="predicted"/>
<feature type="chain" id="PRO_5001498843" evidence="1">
    <location>
        <begin position="18"/>
        <end position="602"/>
    </location>
</feature>
<dbReference type="OrthoDB" id="47488at2759"/>
<dbReference type="GeneID" id="63697957"/>
<keyword evidence="4" id="KW-1185">Reference proteome</keyword>
<dbReference type="EMBL" id="KK088440">
    <property type="protein sequence ID" value="EYE91975.1"/>
    <property type="molecule type" value="Genomic_DNA"/>
</dbReference>
<dbReference type="InterPro" id="IPR036691">
    <property type="entry name" value="Endo/exonu/phosph_ase_sf"/>
</dbReference>
<protein>
    <submittedName>
        <fullName evidence="3">Endonuclease/exonuclease/phosphatase family protein</fullName>
    </submittedName>
</protein>
<keyword evidence="3" id="KW-0255">Endonuclease</keyword>
<keyword evidence="3" id="KW-0269">Exonuclease</keyword>
<dbReference type="STRING" id="1388766.A0A017S748"/>
<organism evidence="3 4">
    <name type="scientific">Aspergillus ruber (strain CBS 135680)</name>
    <dbReference type="NCBI Taxonomy" id="1388766"/>
    <lineage>
        <taxon>Eukaryota</taxon>
        <taxon>Fungi</taxon>
        <taxon>Dikarya</taxon>
        <taxon>Ascomycota</taxon>
        <taxon>Pezizomycotina</taxon>
        <taxon>Eurotiomycetes</taxon>
        <taxon>Eurotiomycetidae</taxon>
        <taxon>Eurotiales</taxon>
        <taxon>Aspergillaceae</taxon>
        <taxon>Aspergillus</taxon>
        <taxon>Aspergillus subgen. Aspergillus</taxon>
    </lineage>
</organism>
<keyword evidence="3" id="KW-0378">Hydrolase</keyword>
<reference evidence="4" key="1">
    <citation type="journal article" date="2014" name="Nat. Commun.">
        <title>Genomic adaptations of the halophilic Dead Sea filamentous fungus Eurotium rubrum.</title>
        <authorList>
            <person name="Kis-Papo T."/>
            <person name="Weig A.R."/>
            <person name="Riley R."/>
            <person name="Persoh D."/>
            <person name="Salamov A."/>
            <person name="Sun H."/>
            <person name="Lipzen A."/>
            <person name="Wasser S.P."/>
            <person name="Rambold G."/>
            <person name="Grigoriev I.V."/>
            <person name="Nevo E."/>
        </authorList>
    </citation>
    <scope>NUCLEOTIDE SEQUENCE [LARGE SCALE GENOMIC DNA]</scope>
    <source>
        <strain evidence="4">CBS 135680</strain>
    </source>
</reference>
<evidence type="ECO:0000313" key="3">
    <source>
        <dbReference type="EMBL" id="EYE91975.1"/>
    </source>
</evidence>
<dbReference type="RefSeq" id="XP_040635665.1">
    <property type="nucleotide sequence ID" value="XM_040782833.1"/>
</dbReference>
<dbReference type="GO" id="GO:0004519">
    <property type="term" value="F:endonuclease activity"/>
    <property type="evidence" value="ECO:0007669"/>
    <property type="project" value="UniProtKB-KW"/>
</dbReference>
<dbReference type="Proteomes" id="UP000019804">
    <property type="component" value="Unassembled WGS sequence"/>
</dbReference>
<dbReference type="SUPFAM" id="SSF56219">
    <property type="entry name" value="DNase I-like"/>
    <property type="match status" value="1"/>
</dbReference>
<dbReference type="Pfam" id="PF03372">
    <property type="entry name" value="Exo_endo_phos"/>
    <property type="match status" value="1"/>
</dbReference>
<accession>A0A017S748</accession>
<evidence type="ECO:0000313" key="4">
    <source>
        <dbReference type="Proteomes" id="UP000019804"/>
    </source>
</evidence>
<dbReference type="PANTHER" id="PTHR42834">
    <property type="entry name" value="ENDONUCLEASE/EXONUCLEASE/PHOSPHATASE FAMILY PROTEIN (AFU_ORTHOLOGUE AFUA_3G09210)"/>
    <property type="match status" value="1"/>
</dbReference>
<keyword evidence="3" id="KW-0540">Nuclease</keyword>
<feature type="signal peptide" evidence="1">
    <location>
        <begin position="1"/>
        <end position="17"/>
    </location>
</feature>
<dbReference type="GO" id="GO:0004527">
    <property type="term" value="F:exonuclease activity"/>
    <property type="evidence" value="ECO:0007669"/>
    <property type="project" value="UniProtKB-KW"/>
</dbReference>
<evidence type="ECO:0000256" key="1">
    <source>
        <dbReference type="SAM" id="SignalP"/>
    </source>
</evidence>
<keyword evidence="1" id="KW-0732">Signal</keyword>
<dbReference type="CDD" id="cd04486">
    <property type="entry name" value="YhcR_OBF_like"/>
    <property type="match status" value="1"/>
</dbReference>
<dbReference type="HOGENOM" id="CLU_003608_0_0_1"/>
<dbReference type="InterPro" id="IPR005135">
    <property type="entry name" value="Endo/exonuclease/phosphatase"/>
</dbReference>
<feature type="domain" description="Endonuclease/exonuclease/phosphatase" evidence="2">
    <location>
        <begin position="298"/>
        <end position="591"/>
    </location>
</feature>
<dbReference type="AlphaFoldDB" id="A0A017S748"/>
<sequence length="602" mass="64503">MCSLLVLSAALLPPALAISINEINGNRFLSPYQGESVSNVEGLVTAKASLGFYLRSIDPDSDDRTSESIYVYGTAAIDEVSVGDIITLSGTVSEYYYSSSYIPLTEITYPSDIEVQTSNNEVVPVVIGENGLLPPTEEFSSLDEGDVYSLPSNASQLSDKNPVLDPDTYGIDFWESLSEELVSISGLRAIAKPNQYGDTWVVGDWPVTGENERGGLTMRANDSNTEAILIGSALDGTNNPTDTKVGDTIDDITGIITQAYGFYSILPLTALSVSGSNSTTASPTDLVSDGTCKKASFGSYNVNNLEPDSDTLSKIAEHIATYMKSPALVFLQEIQDNNGATDNGVTTANKTLSTLTTEIAKKGGINYTFFDIDPADGEDGGEPGGNIRNAYLYDSSVIKLHNPNPGSSSDANDVLSGPELKYNPGLIDPNNSAWENSRKPLAAAWEVVDGGDVFFTVNVHLTSKGGGSSLEGDARPPVNGGVEKRISQAEAIANFTNALLTEDSSTKILISGDFNDFSFVESLQIFTSNDLYDLDDVVETPSTERYTYLYDMNSQQLDHMYVSESLAKAEAGMEHLHLNTWVEYDAQASDHDPTVAVLDVCG</sequence>
<gene>
    <name evidence="3" type="ORF">EURHEDRAFT_415977</name>
</gene>
<name>A0A017S748_ASPRC</name>
<dbReference type="PANTHER" id="PTHR42834:SF1">
    <property type="entry name" value="ENDONUCLEASE_EXONUCLEASE_PHOSPHATASE FAMILY PROTEIN (AFU_ORTHOLOGUE AFUA_3G09210)"/>
    <property type="match status" value="1"/>
</dbReference>
<dbReference type="Gene3D" id="3.60.10.10">
    <property type="entry name" value="Endonuclease/exonuclease/phosphatase"/>
    <property type="match status" value="1"/>
</dbReference>